<proteinExistence type="predicted"/>
<feature type="transmembrane region" description="Helical" evidence="1">
    <location>
        <begin position="329"/>
        <end position="347"/>
    </location>
</feature>
<dbReference type="EMBL" id="JAUOTP010000008">
    <property type="protein sequence ID" value="MDO6415906.1"/>
    <property type="molecule type" value="Genomic_DNA"/>
</dbReference>
<sequence>MATAGLLAGEIERARVGLPAAGHDVHEPCANCGTVRQGPYCHECGQAGHVHRNLMALVHDIAHGVFHFEGKIWKTLPMLALRPGELTKRYIAGERAKFVSPIALFLFSVFLMFAVVSNLSGGHGSKVAATQQGIAAEMVKVRAKLDRTRRARAEETDPEDQARLDRKIAELSSQYAAMQPIVEHGLAGIGKSVVDAQKAGADANAKIKAAELAAKAAQTSAVPGGKAAAEVESTAAHVDSSVTKIPYVGGLIAHAAQNPELVVYKMKNYAYKYSWALIPISVPLIWLLFCFRRDVGLYDHAIFGIYSLSFMSLAMVVLAVGSWLGMPGAIIPIAAMIVPPVHMYRQLKGAYGLGRYGALWRTAALLIMTTIALSLFSSFVFYMGSD</sequence>
<keyword evidence="1" id="KW-0812">Transmembrane</keyword>
<comment type="caution">
    <text evidence="2">The sequence shown here is derived from an EMBL/GenBank/DDBJ whole genome shotgun (WGS) entry which is preliminary data.</text>
</comment>
<dbReference type="Proteomes" id="UP001169764">
    <property type="component" value="Unassembled WGS sequence"/>
</dbReference>
<protein>
    <submittedName>
        <fullName evidence="2">DUF3667 domain-containing protein</fullName>
    </submittedName>
</protein>
<keyword evidence="3" id="KW-1185">Reference proteome</keyword>
<dbReference type="InterPro" id="IPR022134">
    <property type="entry name" value="DUF3667"/>
</dbReference>
<keyword evidence="1" id="KW-1133">Transmembrane helix</keyword>
<feature type="transmembrane region" description="Helical" evidence="1">
    <location>
        <begin position="273"/>
        <end position="291"/>
    </location>
</feature>
<evidence type="ECO:0000256" key="1">
    <source>
        <dbReference type="SAM" id="Phobius"/>
    </source>
</evidence>
<feature type="transmembrane region" description="Helical" evidence="1">
    <location>
        <begin position="303"/>
        <end position="323"/>
    </location>
</feature>
<organism evidence="2 3">
    <name type="scientific">Sphingomonas natans</name>
    <dbReference type="NCBI Taxonomy" id="3063330"/>
    <lineage>
        <taxon>Bacteria</taxon>
        <taxon>Pseudomonadati</taxon>
        <taxon>Pseudomonadota</taxon>
        <taxon>Alphaproteobacteria</taxon>
        <taxon>Sphingomonadales</taxon>
        <taxon>Sphingomonadaceae</taxon>
        <taxon>Sphingomonas</taxon>
    </lineage>
</organism>
<accession>A0ABT8YC39</accession>
<gene>
    <name evidence="2" type="ORF">Q4F19_16060</name>
</gene>
<evidence type="ECO:0000313" key="3">
    <source>
        <dbReference type="Proteomes" id="UP001169764"/>
    </source>
</evidence>
<reference evidence="2" key="1">
    <citation type="submission" date="2023-07" db="EMBL/GenBank/DDBJ databases">
        <authorList>
            <person name="Kim M."/>
        </authorList>
    </citation>
    <scope>NUCLEOTIDE SEQUENCE</scope>
    <source>
        <strain evidence="2">BIUV-7</strain>
    </source>
</reference>
<evidence type="ECO:0000313" key="2">
    <source>
        <dbReference type="EMBL" id="MDO6415906.1"/>
    </source>
</evidence>
<keyword evidence="1" id="KW-0472">Membrane</keyword>
<feature type="transmembrane region" description="Helical" evidence="1">
    <location>
        <begin position="98"/>
        <end position="116"/>
    </location>
</feature>
<dbReference type="Pfam" id="PF12412">
    <property type="entry name" value="DUF3667"/>
    <property type="match status" value="1"/>
</dbReference>
<name>A0ABT8YC39_9SPHN</name>
<feature type="transmembrane region" description="Helical" evidence="1">
    <location>
        <begin position="359"/>
        <end position="383"/>
    </location>
</feature>